<feature type="transmembrane region" description="Helical" evidence="1">
    <location>
        <begin position="24"/>
        <end position="53"/>
    </location>
</feature>
<evidence type="ECO:0000313" key="3">
    <source>
        <dbReference type="Proteomes" id="UP000260351"/>
    </source>
</evidence>
<evidence type="ECO:0000313" key="2">
    <source>
        <dbReference type="EMBL" id="RFF29726.1"/>
    </source>
</evidence>
<comment type="caution">
    <text evidence="2">The sequence shown here is derived from an EMBL/GenBank/DDBJ whole genome shotgun (WGS) entry which is preliminary data.</text>
</comment>
<name>A0A3E1K6R9_9GAMM</name>
<evidence type="ECO:0000256" key="1">
    <source>
        <dbReference type="SAM" id="Phobius"/>
    </source>
</evidence>
<organism evidence="2 3">
    <name type="scientific">Wenzhouxiangella sediminis</name>
    <dbReference type="NCBI Taxonomy" id="1792836"/>
    <lineage>
        <taxon>Bacteria</taxon>
        <taxon>Pseudomonadati</taxon>
        <taxon>Pseudomonadota</taxon>
        <taxon>Gammaproteobacteria</taxon>
        <taxon>Chromatiales</taxon>
        <taxon>Wenzhouxiangellaceae</taxon>
        <taxon>Wenzhouxiangella</taxon>
    </lineage>
</organism>
<accession>A0A3E1K6R9</accession>
<dbReference type="EMBL" id="QUZK01000042">
    <property type="protein sequence ID" value="RFF29726.1"/>
    <property type="molecule type" value="Genomic_DNA"/>
</dbReference>
<gene>
    <name evidence="2" type="primary">pgaD</name>
    <name evidence="2" type="ORF">DZC52_11655</name>
</gene>
<sequence>MTRHTPEHPEIIYRPDLQPPGRRALFSTITFIAWVLWLYLFAPLVSLAAWWFGASSFREYMLDPERSDYLLTLTGYAIVVAVTALAIVGWSRYNQFRFGGPDRRRPLPPVSREMMQEKFQLEAEMLDRIQRARTIELDFEEGGKLRHASFRYNGHVEEIDTP</sequence>
<dbReference type="Proteomes" id="UP000260351">
    <property type="component" value="Unassembled WGS sequence"/>
</dbReference>
<dbReference type="Pfam" id="PF13994">
    <property type="entry name" value="PgaD"/>
    <property type="match status" value="1"/>
</dbReference>
<reference evidence="2 3" key="1">
    <citation type="submission" date="2018-08" db="EMBL/GenBank/DDBJ databases">
        <title>Wenzhouxiangella salilacus sp. nov., a novel bacterium isolated from a saline lake in Xinjiang Province, China.</title>
        <authorList>
            <person name="Han S."/>
        </authorList>
    </citation>
    <scope>NUCLEOTIDE SEQUENCE [LARGE SCALE GENOMIC DNA]</scope>
    <source>
        <strain evidence="2 3">XDB06</strain>
    </source>
</reference>
<dbReference type="AlphaFoldDB" id="A0A3E1K6R9"/>
<dbReference type="GO" id="GO:0043709">
    <property type="term" value="P:cell adhesion involved in single-species biofilm formation"/>
    <property type="evidence" value="ECO:0007669"/>
    <property type="project" value="InterPro"/>
</dbReference>
<feature type="transmembrane region" description="Helical" evidence="1">
    <location>
        <begin position="73"/>
        <end position="93"/>
    </location>
</feature>
<protein>
    <submittedName>
        <fullName evidence="2">Poly-beta-1,6-N-acetyl-D-glucosamine biosynthesis protein PgaD</fullName>
    </submittedName>
</protein>
<keyword evidence="3" id="KW-1185">Reference proteome</keyword>
<proteinExistence type="predicted"/>
<keyword evidence="1" id="KW-0472">Membrane</keyword>
<dbReference type="NCBIfam" id="TIGR03940">
    <property type="entry name" value="PGA_PgaD"/>
    <property type="match status" value="1"/>
</dbReference>
<keyword evidence="1" id="KW-0812">Transmembrane</keyword>
<dbReference type="InterPro" id="IPR023829">
    <property type="entry name" value="PGA_PgaD"/>
</dbReference>
<keyword evidence="1" id="KW-1133">Transmembrane helix</keyword>
<dbReference type="OrthoDB" id="5782986at2"/>
<dbReference type="RefSeq" id="WP_116651311.1">
    <property type="nucleotide sequence ID" value="NZ_QUZK01000042.1"/>
</dbReference>